<dbReference type="EMBL" id="CP037452">
    <property type="protein sequence ID" value="QDV50695.1"/>
    <property type="molecule type" value="Genomic_DNA"/>
</dbReference>
<keyword evidence="1" id="KW-1133">Transmembrane helix</keyword>
<reference evidence="2 3" key="1">
    <citation type="submission" date="2019-03" db="EMBL/GenBank/DDBJ databases">
        <title>Deep-cultivation of Planctomycetes and their phenomic and genomic characterization uncovers novel biology.</title>
        <authorList>
            <person name="Wiegand S."/>
            <person name="Jogler M."/>
            <person name="Boedeker C."/>
            <person name="Pinto D."/>
            <person name="Vollmers J."/>
            <person name="Rivas-Marin E."/>
            <person name="Kohn T."/>
            <person name="Peeters S.H."/>
            <person name="Heuer A."/>
            <person name="Rast P."/>
            <person name="Oberbeckmann S."/>
            <person name="Bunk B."/>
            <person name="Jeske O."/>
            <person name="Meyerdierks A."/>
            <person name="Storesund J.E."/>
            <person name="Kallscheuer N."/>
            <person name="Luecker S."/>
            <person name="Lage O.M."/>
            <person name="Pohl T."/>
            <person name="Merkel B.J."/>
            <person name="Hornburger P."/>
            <person name="Mueller R.-W."/>
            <person name="Bruemmer F."/>
            <person name="Labrenz M."/>
            <person name="Spormann A.M."/>
            <person name="Op den Camp H."/>
            <person name="Overmann J."/>
            <person name="Amann R."/>
            <person name="Jetten M.S.M."/>
            <person name="Mascher T."/>
            <person name="Medema M.H."/>
            <person name="Devos D.P."/>
            <person name="Kaster A.-K."/>
            <person name="Ovreas L."/>
            <person name="Rohde M."/>
            <person name="Galperin M.Y."/>
            <person name="Jogler C."/>
        </authorList>
    </citation>
    <scope>NUCLEOTIDE SEQUENCE [LARGE SCALE GENOMIC DNA]</scope>
    <source>
        <strain evidence="2 3">Enr17</strain>
    </source>
</reference>
<keyword evidence="1" id="KW-0472">Membrane</keyword>
<dbReference type="RefSeq" id="WP_145309375.1">
    <property type="nucleotide sequence ID" value="NZ_CP037452.1"/>
</dbReference>
<proteinExistence type="predicted"/>
<evidence type="ECO:0000256" key="1">
    <source>
        <dbReference type="SAM" id="Phobius"/>
    </source>
</evidence>
<keyword evidence="3" id="KW-1185">Reference proteome</keyword>
<feature type="transmembrane region" description="Helical" evidence="1">
    <location>
        <begin position="7"/>
        <end position="25"/>
    </location>
</feature>
<dbReference type="OrthoDB" id="8450945at2"/>
<sequence length="192" mass="21922">MKNLRNILFFLFGIAVLAGLAWLIWNVVRWVTSLGPSYLGPTVTAILGFIGIIYTQWHSKSREIQQSHRPQKIEVYNCFFELLERFLNNPGEQKTLDEGGEESLPEDLRDQFWQLNKGLIVWASPAVIRSWLHFREESTSGGNTLLAMDKVLMSIRKDLGNSNFSLQEGDSVKIFLKDPSEFDEAGKAEKDD</sequence>
<dbReference type="KEGG" id="gfm:Enr17x_27370"/>
<name>A0A518IC79_9PLAN</name>
<evidence type="ECO:0000313" key="2">
    <source>
        <dbReference type="EMBL" id="QDV50695.1"/>
    </source>
</evidence>
<dbReference type="Proteomes" id="UP000318313">
    <property type="component" value="Chromosome"/>
</dbReference>
<keyword evidence="1" id="KW-0812">Transmembrane</keyword>
<gene>
    <name evidence="2" type="ORF">Enr17x_27370</name>
</gene>
<dbReference type="AlphaFoldDB" id="A0A518IC79"/>
<organism evidence="2 3">
    <name type="scientific">Gimesia fumaroli</name>
    <dbReference type="NCBI Taxonomy" id="2527976"/>
    <lineage>
        <taxon>Bacteria</taxon>
        <taxon>Pseudomonadati</taxon>
        <taxon>Planctomycetota</taxon>
        <taxon>Planctomycetia</taxon>
        <taxon>Planctomycetales</taxon>
        <taxon>Planctomycetaceae</taxon>
        <taxon>Gimesia</taxon>
    </lineage>
</organism>
<evidence type="ECO:0000313" key="3">
    <source>
        <dbReference type="Proteomes" id="UP000318313"/>
    </source>
</evidence>
<feature type="transmembrane region" description="Helical" evidence="1">
    <location>
        <begin position="37"/>
        <end position="57"/>
    </location>
</feature>
<protein>
    <submittedName>
        <fullName evidence="2">Uncharacterized protein</fullName>
    </submittedName>
</protein>
<accession>A0A518IC79</accession>